<feature type="compositionally biased region" description="Basic and acidic residues" evidence="4">
    <location>
        <begin position="1"/>
        <end position="28"/>
    </location>
</feature>
<dbReference type="SMART" id="SM00895">
    <property type="entry name" value="FCD"/>
    <property type="match status" value="1"/>
</dbReference>
<name>A0ABN2WK99_9MICO</name>
<dbReference type="Gene3D" id="1.10.10.10">
    <property type="entry name" value="Winged helix-like DNA-binding domain superfamily/Winged helix DNA-binding domain"/>
    <property type="match status" value="1"/>
</dbReference>
<comment type="caution">
    <text evidence="6">The sequence shown here is derived from an EMBL/GenBank/DDBJ whole genome shotgun (WGS) entry which is preliminary data.</text>
</comment>
<organism evidence="6 7">
    <name type="scientific">Brevibacterium salitolerans</name>
    <dbReference type="NCBI Taxonomy" id="1403566"/>
    <lineage>
        <taxon>Bacteria</taxon>
        <taxon>Bacillati</taxon>
        <taxon>Actinomycetota</taxon>
        <taxon>Actinomycetes</taxon>
        <taxon>Micrococcales</taxon>
        <taxon>Brevibacteriaceae</taxon>
        <taxon>Brevibacterium</taxon>
    </lineage>
</organism>
<reference evidence="6 7" key="1">
    <citation type="journal article" date="2019" name="Int. J. Syst. Evol. Microbiol.">
        <title>The Global Catalogue of Microorganisms (GCM) 10K type strain sequencing project: providing services to taxonomists for standard genome sequencing and annotation.</title>
        <authorList>
            <consortium name="The Broad Institute Genomics Platform"/>
            <consortium name="The Broad Institute Genome Sequencing Center for Infectious Disease"/>
            <person name="Wu L."/>
            <person name="Ma J."/>
        </authorList>
    </citation>
    <scope>NUCLEOTIDE SEQUENCE [LARGE SCALE GENOMIC DNA]</scope>
    <source>
        <strain evidence="6 7">JCM 15900</strain>
    </source>
</reference>
<evidence type="ECO:0000313" key="6">
    <source>
        <dbReference type="EMBL" id="GAA2094215.1"/>
    </source>
</evidence>
<proteinExistence type="predicted"/>
<dbReference type="CDD" id="cd07377">
    <property type="entry name" value="WHTH_GntR"/>
    <property type="match status" value="1"/>
</dbReference>
<evidence type="ECO:0000256" key="1">
    <source>
        <dbReference type="ARBA" id="ARBA00023015"/>
    </source>
</evidence>
<keyword evidence="2" id="KW-0238">DNA-binding</keyword>
<keyword evidence="1" id="KW-0805">Transcription regulation</keyword>
<protein>
    <submittedName>
        <fullName evidence="6">GntR family transcriptional regulator</fullName>
    </submittedName>
</protein>
<dbReference type="Proteomes" id="UP001500984">
    <property type="component" value="Unassembled WGS sequence"/>
</dbReference>
<evidence type="ECO:0000259" key="5">
    <source>
        <dbReference type="PROSITE" id="PS50949"/>
    </source>
</evidence>
<evidence type="ECO:0000313" key="7">
    <source>
        <dbReference type="Proteomes" id="UP001500984"/>
    </source>
</evidence>
<dbReference type="SMART" id="SM00345">
    <property type="entry name" value="HTH_GNTR"/>
    <property type="match status" value="1"/>
</dbReference>
<dbReference type="PANTHER" id="PTHR43537">
    <property type="entry name" value="TRANSCRIPTIONAL REGULATOR, GNTR FAMILY"/>
    <property type="match status" value="1"/>
</dbReference>
<dbReference type="Gene3D" id="1.20.120.530">
    <property type="entry name" value="GntR ligand-binding domain-like"/>
    <property type="match status" value="1"/>
</dbReference>
<dbReference type="InterPro" id="IPR036388">
    <property type="entry name" value="WH-like_DNA-bd_sf"/>
</dbReference>
<feature type="domain" description="HTH gntR-type" evidence="5">
    <location>
        <begin position="34"/>
        <end position="104"/>
    </location>
</feature>
<evidence type="ECO:0000256" key="4">
    <source>
        <dbReference type="SAM" id="MobiDB-lite"/>
    </source>
</evidence>
<dbReference type="InterPro" id="IPR000524">
    <property type="entry name" value="Tscrpt_reg_HTH_GntR"/>
</dbReference>
<dbReference type="InterPro" id="IPR011711">
    <property type="entry name" value="GntR_C"/>
</dbReference>
<sequence length="257" mass="27485">MERRSAEAARDGTAREAGEPGRESEAPAREGGAGNAFEDTLARLLRELGLGTYLVGDKLPPERELAAELGVSRATLRTALNELREAGIVRVTRGRYGGTEVLRLPAEHGSSDGPVPQAELEDTLRFRELLETEAARLAARATLSAEDRRGLAELLHACSGAPMDQYRAYDSRLHLAISELAGIPSLTAVLAENRARVNALLDRIPMMSANIEHANEQHALLIDAILRGHADEAAALARAHAHGSATLLRGFLAGSGR</sequence>
<dbReference type="SUPFAM" id="SSF48008">
    <property type="entry name" value="GntR ligand-binding domain-like"/>
    <property type="match status" value="1"/>
</dbReference>
<feature type="region of interest" description="Disordered" evidence="4">
    <location>
        <begin position="1"/>
        <end position="34"/>
    </location>
</feature>
<gene>
    <name evidence="6" type="ORF">GCM10009823_13090</name>
</gene>
<dbReference type="PRINTS" id="PR00035">
    <property type="entry name" value="HTHGNTR"/>
</dbReference>
<dbReference type="Pfam" id="PF07729">
    <property type="entry name" value="FCD"/>
    <property type="match status" value="1"/>
</dbReference>
<accession>A0ABN2WK99</accession>
<dbReference type="PANTHER" id="PTHR43537:SF24">
    <property type="entry name" value="GLUCONATE OPERON TRANSCRIPTIONAL REPRESSOR"/>
    <property type="match status" value="1"/>
</dbReference>
<keyword evidence="7" id="KW-1185">Reference proteome</keyword>
<dbReference type="SUPFAM" id="SSF46785">
    <property type="entry name" value="Winged helix' DNA-binding domain"/>
    <property type="match status" value="1"/>
</dbReference>
<dbReference type="InterPro" id="IPR036390">
    <property type="entry name" value="WH_DNA-bd_sf"/>
</dbReference>
<evidence type="ECO:0000256" key="3">
    <source>
        <dbReference type="ARBA" id="ARBA00023163"/>
    </source>
</evidence>
<dbReference type="Pfam" id="PF00392">
    <property type="entry name" value="GntR"/>
    <property type="match status" value="1"/>
</dbReference>
<dbReference type="EMBL" id="BAAAPZ010000004">
    <property type="protein sequence ID" value="GAA2094215.1"/>
    <property type="molecule type" value="Genomic_DNA"/>
</dbReference>
<evidence type="ECO:0000256" key="2">
    <source>
        <dbReference type="ARBA" id="ARBA00023125"/>
    </source>
</evidence>
<dbReference type="PROSITE" id="PS50949">
    <property type="entry name" value="HTH_GNTR"/>
    <property type="match status" value="1"/>
</dbReference>
<keyword evidence="3" id="KW-0804">Transcription</keyword>
<dbReference type="InterPro" id="IPR008920">
    <property type="entry name" value="TF_FadR/GntR_C"/>
</dbReference>